<dbReference type="RefSeq" id="WP_243539460.1">
    <property type="nucleotide sequence ID" value="NZ_CP093442.1"/>
</dbReference>
<dbReference type="Proteomes" id="UP000830116">
    <property type="component" value="Chromosome"/>
</dbReference>
<evidence type="ECO:0000313" key="2">
    <source>
        <dbReference type="EMBL" id="UOF02306.1"/>
    </source>
</evidence>
<name>A0ABY4CEV4_9BACT</name>
<keyword evidence="3" id="KW-1185">Reference proteome</keyword>
<proteinExistence type="predicted"/>
<feature type="signal peptide" evidence="1">
    <location>
        <begin position="1"/>
        <end position="24"/>
    </location>
</feature>
<evidence type="ECO:0008006" key="4">
    <source>
        <dbReference type="Google" id="ProtNLM"/>
    </source>
</evidence>
<organism evidence="2 3">
    <name type="scientific">Bdellovibrio reynosensis</name>
    <dbReference type="NCBI Taxonomy" id="2835041"/>
    <lineage>
        <taxon>Bacteria</taxon>
        <taxon>Pseudomonadati</taxon>
        <taxon>Bdellovibrionota</taxon>
        <taxon>Bdellovibrionia</taxon>
        <taxon>Bdellovibrionales</taxon>
        <taxon>Pseudobdellovibrionaceae</taxon>
        <taxon>Bdellovibrio</taxon>
    </lineage>
</organism>
<dbReference type="Gene3D" id="1.25.40.10">
    <property type="entry name" value="Tetratricopeptide repeat domain"/>
    <property type="match status" value="1"/>
</dbReference>
<sequence length="347" mass="39305">MSKILLALATFVLALVAFHSQANAETVSATAWAKAWVKNLEDKTTRTFDTEDVEKSIITKCVDCDSKANLKNARKLFAKGDFDAALAAYNSIPRGEANWLAAVEEKGWAYFRKEDFEKALSQTKTLLSPQFGEIVNSEAYLLQSLTQLKMCDYKGVFETHTKFKEKQKSRVMEIQNLAKTGWNDGVATVVAKADQFPMKLEDMTDSVQKLPLLTYKDVEFQKQLFRYKASLKAIAVLDGRHEKVVSSLQKINAKSLETLKDRIKEIASTETENNFKVIQKLNLVEVEAIHRVHTDLELSQSLFKKGNFKNVDDDQLVFMDDGLPWIDELDKFEVAGKVCAKGIRRKM</sequence>
<reference evidence="2" key="1">
    <citation type="submission" date="2022-03" db="EMBL/GenBank/DDBJ databases">
        <title>Genome Identification and Characterization of new species Bdellovibrio reynosense LBG001 sp. nov. from a Mexico soil sample.</title>
        <authorList>
            <person name="Camilli A."/>
            <person name="Ajao Y."/>
            <person name="Guo X."/>
        </authorList>
    </citation>
    <scope>NUCLEOTIDE SEQUENCE</scope>
    <source>
        <strain evidence="2">LBG001</strain>
    </source>
</reference>
<dbReference type="SUPFAM" id="SSF48452">
    <property type="entry name" value="TPR-like"/>
    <property type="match status" value="1"/>
</dbReference>
<accession>A0ABY4CEV4</accession>
<gene>
    <name evidence="2" type="ORF">MNR06_04995</name>
</gene>
<keyword evidence="1" id="KW-0732">Signal</keyword>
<feature type="chain" id="PRO_5047311702" description="Tetratricopeptide repeat protein" evidence="1">
    <location>
        <begin position="25"/>
        <end position="347"/>
    </location>
</feature>
<dbReference type="InterPro" id="IPR011990">
    <property type="entry name" value="TPR-like_helical_dom_sf"/>
</dbReference>
<dbReference type="EMBL" id="CP093442">
    <property type="protein sequence ID" value="UOF02306.1"/>
    <property type="molecule type" value="Genomic_DNA"/>
</dbReference>
<protein>
    <recommendedName>
        <fullName evidence="4">Tetratricopeptide repeat protein</fullName>
    </recommendedName>
</protein>
<evidence type="ECO:0000256" key="1">
    <source>
        <dbReference type="SAM" id="SignalP"/>
    </source>
</evidence>
<evidence type="ECO:0000313" key="3">
    <source>
        <dbReference type="Proteomes" id="UP000830116"/>
    </source>
</evidence>